<dbReference type="InterPro" id="IPR036390">
    <property type="entry name" value="WH_DNA-bd_sf"/>
</dbReference>
<dbReference type="SUPFAM" id="SSF46785">
    <property type="entry name" value="Winged helix' DNA-binding domain"/>
    <property type="match status" value="1"/>
</dbReference>
<accession>A0A6P1Q0K6</accession>
<dbReference type="EMBL" id="CP028271">
    <property type="protein sequence ID" value="QHM71657.1"/>
    <property type="molecule type" value="Genomic_DNA"/>
</dbReference>
<keyword evidence="2" id="KW-1185">Reference proteome</keyword>
<evidence type="ECO:0000313" key="2">
    <source>
        <dbReference type="Proteomes" id="UP000464053"/>
    </source>
</evidence>
<organism evidence="1 2">
    <name type="scientific">Mixta intestinalis</name>
    <dbReference type="NCBI Taxonomy" id="1615494"/>
    <lineage>
        <taxon>Bacteria</taxon>
        <taxon>Pseudomonadati</taxon>
        <taxon>Pseudomonadota</taxon>
        <taxon>Gammaproteobacteria</taxon>
        <taxon>Enterobacterales</taxon>
        <taxon>Erwiniaceae</taxon>
        <taxon>Mixta</taxon>
    </lineage>
</organism>
<name>A0A6P1Q0K6_9GAMM</name>
<dbReference type="RefSeq" id="WP_160621610.1">
    <property type="nucleotide sequence ID" value="NZ_CP028271.1"/>
</dbReference>
<evidence type="ECO:0000313" key="1">
    <source>
        <dbReference type="EMBL" id="QHM71657.1"/>
    </source>
</evidence>
<dbReference type="AlphaFoldDB" id="A0A6P1Q0K6"/>
<dbReference type="KEGG" id="mint:C7M51_01948"/>
<gene>
    <name evidence="1" type="ORF">C7M51_01948</name>
</gene>
<reference evidence="1 2" key="1">
    <citation type="submission" date="2018-03" db="EMBL/GenBank/DDBJ databases">
        <title>Pantoea intestinalis SRCM103226 isolated form the mealworm.</title>
        <authorList>
            <person name="Jeong D.-Y."/>
            <person name="Kim J.W."/>
        </authorList>
    </citation>
    <scope>NUCLEOTIDE SEQUENCE [LARGE SCALE GENOMIC DNA]</scope>
    <source>
        <strain evidence="1 2">SRCM103226</strain>
    </source>
</reference>
<evidence type="ECO:0008006" key="3">
    <source>
        <dbReference type="Google" id="ProtNLM"/>
    </source>
</evidence>
<proteinExistence type="predicted"/>
<dbReference type="Proteomes" id="UP000464053">
    <property type="component" value="Chromosome"/>
</dbReference>
<sequence>MINDILTEDRRLVILRSLMDCNNEANESILQDCLDAYGHNVSRDLVRGLIDWLAEQGLVTVENLSGFYVVTITGRGQDVAEGRAKVSGVKRPRAR</sequence>
<protein>
    <recommendedName>
        <fullName evidence="3">ArsR family transcriptional regulator</fullName>
    </recommendedName>
</protein>
<dbReference type="OrthoDB" id="7855192at2"/>